<accession>A0A7W8ZR99</accession>
<protein>
    <submittedName>
        <fullName evidence="1">Uncharacterized protein</fullName>
    </submittedName>
</protein>
<sequence>MKSNATISVDDPHLFLVTDSIEKAVALIVEKSIKQYGLRPENKVKPFKWLFERK</sequence>
<proteinExistence type="predicted"/>
<dbReference type="EMBL" id="JACHCE010000008">
    <property type="protein sequence ID" value="MBB5638387.1"/>
    <property type="molecule type" value="Genomic_DNA"/>
</dbReference>
<evidence type="ECO:0000313" key="2">
    <source>
        <dbReference type="Proteomes" id="UP000537204"/>
    </source>
</evidence>
<dbReference type="AlphaFoldDB" id="A0A7W8ZR99"/>
<dbReference type="Proteomes" id="UP000537204">
    <property type="component" value="Unassembled WGS sequence"/>
</dbReference>
<dbReference type="RefSeq" id="WP_221300857.1">
    <property type="nucleotide sequence ID" value="NZ_JACHCE010000008.1"/>
</dbReference>
<gene>
    <name evidence="1" type="ORF">HDE68_004316</name>
</gene>
<comment type="caution">
    <text evidence="1">The sequence shown here is derived from an EMBL/GenBank/DDBJ whole genome shotgun (WGS) entry which is preliminary data.</text>
</comment>
<evidence type="ECO:0000313" key="1">
    <source>
        <dbReference type="EMBL" id="MBB5638387.1"/>
    </source>
</evidence>
<reference evidence="1 2" key="1">
    <citation type="submission" date="2020-08" db="EMBL/GenBank/DDBJ databases">
        <title>Genomic Encyclopedia of Type Strains, Phase IV (KMG-V): Genome sequencing to study the core and pangenomes of soil and plant-associated prokaryotes.</title>
        <authorList>
            <person name="Whitman W."/>
        </authorList>
    </citation>
    <scope>NUCLEOTIDE SEQUENCE [LARGE SCALE GENOMIC DNA]</scope>
    <source>
        <strain evidence="1 2">S3M1</strain>
    </source>
</reference>
<name>A0A7W8ZR99_9SPHI</name>
<organism evidence="1 2">
    <name type="scientific">Pedobacter cryoconitis</name>
    <dbReference type="NCBI Taxonomy" id="188932"/>
    <lineage>
        <taxon>Bacteria</taxon>
        <taxon>Pseudomonadati</taxon>
        <taxon>Bacteroidota</taxon>
        <taxon>Sphingobacteriia</taxon>
        <taxon>Sphingobacteriales</taxon>
        <taxon>Sphingobacteriaceae</taxon>
        <taxon>Pedobacter</taxon>
    </lineage>
</organism>